<dbReference type="Gene3D" id="2.20.100.10">
    <property type="entry name" value="Thrombospondin type-1 (TSP1) repeat"/>
    <property type="match status" value="1"/>
</dbReference>
<dbReference type="PROSITE" id="PS50092">
    <property type="entry name" value="TSP1"/>
    <property type="match status" value="1"/>
</dbReference>
<keyword evidence="2" id="KW-0732">Signal</keyword>
<dbReference type="SMART" id="SM00209">
    <property type="entry name" value="TSP1"/>
    <property type="match status" value="1"/>
</dbReference>
<dbReference type="InterPro" id="IPR000884">
    <property type="entry name" value="TSP1_rpt"/>
</dbReference>
<dbReference type="PANTHER" id="PTHR31507:SF11">
    <property type="entry name" value="THROMBOSPONDIN TYPE 1 DOMAIN PROTEIN"/>
    <property type="match status" value="1"/>
</dbReference>
<dbReference type="Proteomes" id="UP000025227">
    <property type="component" value="Unplaced"/>
</dbReference>
<name>A0A7I4YAC3_HAECO</name>
<feature type="chain" id="PRO_5029752096" evidence="2">
    <location>
        <begin position="18"/>
        <end position="183"/>
    </location>
</feature>
<keyword evidence="3" id="KW-1185">Reference proteome</keyword>
<dbReference type="InterPro" id="IPR036383">
    <property type="entry name" value="TSP1_rpt_sf"/>
</dbReference>
<organism evidence="3 4">
    <name type="scientific">Haemonchus contortus</name>
    <name type="common">Barber pole worm</name>
    <dbReference type="NCBI Taxonomy" id="6289"/>
    <lineage>
        <taxon>Eukaryota</taxon>
        <taxon>Metazoa</taxon>
        <taxon>Ecdysozoa</taxon>
        <taxon>Nematoda</taxon>
        <taxon>Chromadorea</taxon>
        <taxon>Rhabditida</taxon>
        <taxon>Rhabditina</taxon>
        <taxon>Rhabditomorpha</taxon>
        <taxon>Strongyloidea</taxon>
        <taxon>Trichostrongylidae</taxon>
        <taxon>Haemonchus</taxon>
    </lineage>
</organism>
<accession>A0A7I4YAC3</accession>
<dbReference type="OMA" id="TENCGGC"/>
<reference evidence="4" key="1">
    <citation type="submission" date="2020-12" db="UniProtKB">
        <authorList>
            <consortium name="WormBaseParasite"/>
        </authorList>
    </citation>
    <scope>IDENTIFICATION</scope>
    <source>
        <strain evidence="4">MHco3</strain>
    </source>
</reference>
<sequence>MIGFVLGVLMIPLVVHSQNESTLETTTTTLIPRQVSTASTTTSTEPTTTTSFTTSANYSSTSTSTATTPSSTSTSTATTTTTTLRVLAACTESDASWLAWSEWSTCSDDCGSCGVHMRTRTCLTTNAQCVCEGQSTLIEYCNLEICRYPRSTCCYNLKVTSHNGIFACLGSNSSTRVLSRPIL</sequence>
<feature type="signal peptide" evidence="2">
    <location>
        <begin position="1"/>
        <end position="17"/>
    </location>
</feature>
<dbReference type="Pfam" id="PF00090">
    <property type="entry name" value="TSP_1"/>
    <property type="match status" value="1"/>
</dbReference>
<proteinExistence type="predicted"/>
<evidence type="ECO:0000313" key="4">
    <source>
        <dbReference type="WBParaSite" id="HCON_00064500-00001"/>
    </source>
</evidence>
<protein>
    <submittedName>
        <fullName evidence="4">ShKT domain-containing protein</fullName>
    </submittedName>
</protein>
<dbReference type="PANTHER" id="PTHR31507">
    <property type="entry name" value="PROTEIN CBG15923"/>
    <property type="match status" value="1"/>
</dbReference>
<evidence type="ECO:0000256" key="2">
    <source>
        <dbReference type="SAM" id="SignalP"/>
    </source>
</evidence>
<dbReference type="WBParaSite" id="HCON_00064500-00001">
    <property type="protein sequence ID" value="HCON_00064500-00001"/>
    <property type="gene ID" value="HCON_00064500"/>
</dbReference>
<evidence type="ECO:0000256" key="1">
    <source>
        <dbReference type="SAM" id="MobiDB-lite"/>
    </source>
</evidence>
<feature type="region of interest" description="Disordered" evidence="1">
    <location>
        <begin position="34"/>
        <end position="76"/>
    </location>
</feature>
<evidence type="ECO:0000313" key="3">
    <source>
        <dbReference type="Proteomes" id="UP000025227"/>
    </source>
</evidence>
<dbReference type="AlphaFoldDB" id="A0A7I4YAC3"/>
<dbReference type="OrthoDB" id="5876856at2759"/>
<dbReference type="SUPFAM" id="SSF82895">
    <property type="entry name" value="TSP-1 type 1 repeat"/>
    <property type="match status" value="1"/>
</dbReference>